<dbReference type="EMBL" id="MOMC01000101">
    <property type="protein sequence ID" value="ONH22676.1"/>
    <property type="molecule type" value="Genomic_DNA"/>
</dbReference>
<proteinExistence type="predicted"/>
<feature type="region of interest" description="Disordered" evidence="1">
    <location>
        <begin position="212"/>
        <end position="236"/>
    </location>
</feature>
<feature type="domain" description="Thiopeptide-type bacteriocin biosynthesis" evidence="2">
    <location>
        <begin position="4"/>
        <end position="206"/>
    </location>
</feature>
<dbReference type="Proteomes" id="UP000188929">
    <property type="component" value="Unassembled WGS sequence"/>
</dbReference>
<accession>A0A1V2I0C4</accession>
<feature type="region of interest" description="Disordered" evidence="1">
    <location>
        <begin position="134"/>
        <end position="163"/>
    </location>
</feature>
<keyword evidence="4" id="KW-1185">Reference proteome</keyword>
<reference evidence="4" key="1">
    <citation type="submission" date="2016-10" db="EMBL/GenBank/DDBJ databases">
        <title>Frankia sp. NRRL B-16386 Genome sequencing.</title>
        <authorList>
            <person name="Ghodhbane-Gtari F."/>
            <person name="Swanson E."/>
            <person name="Gueddou A."/>
            <person name="Hezbri K."/>
            <person name="Ktari K."/>
            <person name="Nouioui I."/>
            <person name="Morris K."/>
            <person name="Simpson S."/>
            <person name="Abebe-Akele F."/>
            <person name="Thomas K."/>
            <person name="Gtari M."/>
            <person name="Tisa L.S."/>
        </authorList>
    </citation>
    <scope>NUCLEOTIDE SEQUENCE [LARGE SCALE GENOMIC DNA]</scope>
    <source>
        <strain evidence="4">NRRL B-16386</strain>
    </source>
</reference>
<dbReference type="Pfam" id="PF14028">
    <property type="entry name" value="Lant_dehydr_C"/>
    <property type="match status" value="1"/>
</dbReference>
<comment type="caution">
    <text evidence="3">The sequence shown here is derived from an EMBL/GenBank/DDBJ whole genome shotgun (WGS) entry which is preliminary data.</text>
</comment>
<feature type="compositionally biased region" description="Polar residues" evidence="1">
    <location>
        <begin position="150"/>
        <end position="160"/>
    </location>
</feature>
<dbReference type="AlphaFoldDB" id="A0A1V2I0C4"/>
<dbReference type="InterPro" id="IPR023809">
    <property type="entry name" value="Thiopep_bacteriocin_synth_dom"/>
</dbReference>
<evidence type="ECO:0000313" key="4">
    <source>
        <dbReference type="Proteomes" id="UP000188929"/>
    </source>
</evidence>
<sequence length="236" mass="24563">MAVAVAPALATLDTASGPIPWWFTRGHPVWNLHLRTANPAAVQELFKELGRGGALRALLPELHHQDPRPFGGPIGTAIALDLACADSAHYLSRFRPADPPALRAGWSAGLVDTLFASAGLDATARAALSARLADTRPPSGAARTRPPRSTICSDTAQNPAGSAAPWREAFATAGSRLASAERDGHLTRPLTGVLTALVAAHWNRLALAPATPASRGSVAAPMPTAVPRQTDDSQHS</sequence>
<dbReference type="STRING" id="1834516.BL253_34930"/>
<protein>
    <recommendedName>
        <fullName evidence="2">Thiopeptide-type bacteriocin biosynthesis domain-containing protein</fullName>
    </recommendedName>
</protein>
<gene>
    <name evidence="3" type="ORF">BL253_34930</name>
</gene>
<evidence type="ECO:0000313" key="3">
    <source>
        <dbReference type="EMBL" id="ONH22676.1"/>
    </source>
</evidence>
<organism evidence="3 4">
    <name type="scientific">Pseudofrankia asymbiotica</name>
    <dbReference type="NCBI Taxonomy" id="1834516"/>
    <lineage>
        <taxon>Bacteria</taxon>
        <taxon>Bacillati</taxon>
        <taxon>Actinomycetota</taxon>
        <taxon>Actinomycetes</taxon>
        <taxon>Frankiales</taxon>
        <taxon>Frankiaceae</taxon>
        <taxon>Pseudofrankia</taxon>
    </lineage>
</organism>
<name>A0A1V2I0C4_9ACTN</name>
<evidence type="ECO:0000259" key="2">
    <source>
        <dbReference type="Pfam" id="PF14028"/>
    </source>
</evidence>
<dbReference type="NCBIfam" id="TIGR03891">
    <property type="entry name" value="thiopep_ocin"/>
    <property type="match status" value="1"/>
</dbReference>
<evidence type="ECO:0000256" key="1">
    <source>
        <dbReference type="SAM" id="MobiDB-lite"/>
    </source>
</evidence>